<protein>
    <submittedName>
        <fullName evidence="2">Bifunctional aspartate kinase II/homoserine dehydrogenase II</fullName>
    </submittedName>
</protein>
<dbReference type="GO" id="GO:0050661">
    <property type="term" value="F:NADP binding"/>
    <property type="evidence" value="ECO:0007669"/>
    <property type="project" value="InterPro"/>
</dbReference>
<feature type="domain" description="Aspartate/homoserine dehydrogenase NAD-binding" evidence="1">
    <location>
        <begin position="14"/>
        <end position="73"/>
    </location>
</feature>
<evidence type="ECO:0000259" key="1">
    <source>
        <dbReference type="Pfam" id="PF03447"/>
    </source>
</evidence>
<evidence type="ECO:0000313" key="3">
    <source>
        <dbReference type="Proteomes" id="UP000251584"/>
    </source>
</evidence>
<reference evidence="2 3" key="1">
    <citation type="submission" date="2018-06" db="EMBL/GenBank/DDBJ databases">
        <authorList>
            <consortium name="Pathogen Informatics"/>
            <person name="Doyle S."/>
        </authorList>
    </citation>
    <scope>NUCLEOTIDE SEQUENCE [LARGE SCALE GENOMIC DNA]</scope>
    <source>
        <strain evidence="2 3">NCTC10786</strain>
    </source>
</reference>
<keyword evidence="2" id="KW-0808">Transferase</keyword>
<dbReference type="SUPFAM" id="SSF51735">
    <property type="entry name" value="NAD(P)-binding Rossmann-fold domains"/>
    <property type="match status" value="1"/>
</dbReference>
<gene>
    <name evidence="2" type="primary">metL_2</name>
    <name evidence="2" type="ORF">NCTC10786_06063</name>
</gene>
<proteinExistence type="predicted"/>
<dbReference type="GO" id="GO:0016491">
    <property type="term" value="F:oxidoreductase activity"/>
    <property type="evidence" value="ECO:0007669"/>
    <property type="project" value="InterPro"/>
</dbReference>
<dbReference type="AlphaFoldDB" id="A0A2X2WMZ3"/>
<dbReference type="InterPro" id="IPR005106">
    <property type="entry name" value="Asp/hSer_DH_NAD-bd"/>
</dbReference>
<dbReference type="Gene3D" id="3.40.50.720">
    <property type="entry name" value="NAD(P)-binding Rossmann-like Domain"/>
    <property type="match status" value="1"/>
</dbReference>
<evidence type="ECO:0000313" key="2">
    <source>
        <dbReference type="EMBL" id="SQB41774.1"/>
    </source>
</evidence>
<dbReference type="Pfam" id="PF03447">
    <property type="entry name" value="NAD_binding_3"/>
    <property type="match status" value="1"/>
</dbReference>
<dbReference type="EMBL" id="UAVY01000011">
    <property type="protein sequence ID" value="SQB41774.1"/>
    <property type="molecule type" value="Genomic_DNA"/>
</dbReference>
<accession>A0A2X2WMZ3</accession>
<sequence length="73" mass="8034">MKSRCSCGCALTRYDDLVVLDVTASEQLADQYLDFASHGFHVISANKLAGASTSDKYRQIHDAFEKTGRHLAV</sequence>
<dbReference type="GO" id="GO:0016301">
    <property type="term" value="F:kinase activity"/>
    <property type="evidence" value="ECO:0007669"/>
    <property type="project" value="UniProtKB-KW"/>
</dbReference>
<name>A0A2X2WMZ3_CITKO</name>
<dbReference type="InterPro" id="IPR036291">
    <property type="entry name" value="NAD(P)-bd_dom_sf"/>
</dbReference>
<keyword evidence="2" id="KW-0418">Kinase</keyword>
<organism evidence="2 3">
    <name type="scientific">Citrobacter koseri</name>
    <name type="common">Citrobacter diversus</name>
    <dbReference type="NCBI Taxonomy" id="545"/>
    <lineage>
        <taxon>Bacteria</taxon>
        <taxon>Pseudomonadati</taxon>
        <taxon>Pseudomonadota</taxon>
        <taxon>Gammaproteobacteria</taxon>
        <taxon>Enterobacterales</taxon>
        <taxon>Enterobacteriaceae</taxon>
        <taxon>Citrobacter</taxon>
    </lineage>
</organism>
<dbReference type="Proteomes" id="UP000251584">
    <property type="component" value="Unassembled WGS sequence"/>
</dbReference>